<feature type="transmembrane region" description="Helical" evidence="1">
    <location>
        <begin position="270"/>
        <end position="289"/>
    </location>
</feature>
<feature type="transmembrane region" description="Helical" evidence="1">
    <location>
        <begin position="301"/>
        <end position="319"/>
    </location>
</feature>
<dbReference type="EMBL" id="JAEDAL010000005">
    <property type="protein sequence ID" value="MBH9553340.1"/>
    <property type="molecule type" value="Genomic_DNA"/>
</dbReference>
<dbReference type="Proteomes" id="UP000620139">
    <property type="component" value="Unassembled WGS sequence"/>
</dbReference>
<evidence type="ECO:0000313" key="2">
    <source>
        <dbReference type="EMBL" id="MBH9553340.1"/>
    </source>
</evidence>
<name>A0A931NEL0_9BURK</name>
<feature type="transmembrane region" description="Helical" evidence="1">
    <location>
        <begin position="144"/>
        <end position="164"/>
    </location>
</feature>
<gene>
    <name evidence="2" type="ORF">I7X43_10825</name>
</gene>
<keyword evidence="1" id="KW-0472">Membrane</keyword>
<dbReference type="RefSeq" id="WP_198100964.1">
    <property type="nucleotide sequence ID" value="NZ_JAEDAL010000005.1"/>
</dbReference>
<feature type="transmembrane region" description="Helical" evidence="1">
    <location>
        <begin position="104"/>
        <end position="124"/>
    </location>
</feature>
<evidence type="ECO:0000256" key="1">
    <source>
        <dbReference type="SAM" id="Phobius"/>
    </source>
</evidence>
<keyword evidence="3" id="KW-1185">Reference proteome</keyword>
<keyword evidence="1" id="KW-1133">Transmembrane helix</keyword>
<protein>
    <recommendedName>
        <fullName evidence="4">4-amino-4-deoxy-L-arabinose transferase-like glycosyltransferase</fullName>
    </recommendedName>
</protein>
<keyword evidence="1" id="KW-0812">Transmembrane</keyword>
<evidence type="ECO:0008006" key="4">
    <source>
        <dbReference type="Google" id="ProtNLM"/>
    </source>
</evidence>
<organism evidence="2 3">
    <name type="scientific">Inhella gelatinilytica</name>
    <dbReference type="NCBI Taxonomy" id="2795030"/>
    <lineage>
        <taxon>Bacteria</taxon>
        <taxon>Pseudomonadati</taxon>
        <taxon>Pseudomonadota</taxon>
        <taxon>Betaproteobacteria</taxon>
        <taxon>Burkholderiales</taxon>
        <taxon>Sphaerotilaceae</taxon>
        <taxon>Inhella</taxon>
    </lineage>
</organism>
<evidence type="ECO:0000313" key="3">
    <source>
        <dbReference type="Proteomes" id="UP000620139"/>
    </source>
</evidence>
<feature type="transmembrane region" description="Helical" evidence="1">
    <location>
        <begin position="392"/>
        <end position="414"/>
    </location>
</feature>
<accession>A0A931NEL0</accession>
<feature type="transmembrane region" description="Helical" evidence="1">
    <location>
        <begin position="426"/>
        <end position="448"/>
    </location>
</feature>
<feature type="transmembrane region" description="Helical" evidence="1">
    <location>
        <begin position="350"/>
        <end position="372"/>
    </location>
</feature>
<sequence length="549" mass="59759">MNPSNPATPAIVTEAGARPLSRAVLWLMCLTYLLPGQWSREVWRPFDLGAFGYMAALAEGRAEWLNPTLAGLQTPDGALLPYWIGAWGIQLLPFDPALAARLPFLALLLACLALLWYATFHLARTDAAQPVSFAFGGEAQTIDYARALADAALLALMATLGFLMAHEATPAIVQLLGTGLWIYALAAAPYRAGWAQTSSASGLVVLALSGAPFVALLLGLAGWVICHRSRFEGARRLRWGLALGIAVACASAVVTHAWAWRIAQLNGSSLLQLIAWYVWPSGALALWTLWRWRRQWSRRHVAIPLSLSFVALLSCLAMGGQERALLIGLPGLAILAAFAIPTLNRSLSAMVDWFSLFLFSATALFIWAYYLALHTGWPPRLMANVNRLAPGFVMPFDSISLVLALAGTLAWLALVRWRTSRQRAALWRSLALPAGGVALMWLLMMTLWRPALDHGMGQSDLLRQLRSHLAVSASDCIAAPHQSLALLATLEAQGGWTTHGTQTLDSTSCHWAVVRLAVGQNPVLPNGWTAVQSLQRSSDRGSRYWILKR</sequence>
<feature type="transmembrane region" description="Helical" evidence="1">
    <location>
        <begin position="237"/>
        <end position="258"/>
    </location>
</feature>
<feature type="transmembrane region" description="Helical" evidence="1">
    <location>
        <begin position="171"/>
        <end position="190"/>
    </location>
</feature>
<feature type="transmembrane region" description="Helical" evidence="1">
    <location>
        <begin position="202"/>
        <end position="225"/>
    </location>
</feature>
<dbReference type="AlphaFoldDB" id="A0A931NEL0"/>
<reference evidence="2" key="1">
    <citation type="submission" date="2020-12" db="EMBL/GenBank/DDBJ databases">
        <title>The genome sequence of Inhella sp. 4Y17.</title>
        <authorList>
            <person name="Liu Y."/>
        </authorList>
    </citation>
    <scope>NUCLEOTIDE SEQUENCE</scope>
    <source>
        <strain evidence="2">4Y10</strain>
    </source>
</reference>
<proteinExistence type="predicted"/>
<comment type="caution">
    <text evidence="2">The sequence shown here is derived from an EMBL/GenBank/DDBJ whole genome shotgun (WGS) entry which is preliminary data.</text>
</comment>
<feature type="transmembrane region" description="Helical" evidence="1">
    <location>
        <begin position="325"/>
        <end position="343"/>
    </location>
</feature>